<protein>
    <recommendedName>
        <fullName evidence="1">IrrE N-terminal-like domain-containing protein</fullName>
    </recommendedName>
</protein>
<evidence type="ECO:0000313" key="3">
    <source>
        <dbReference type="Proteomes" id="UP000198922"/>
    </source>
</evidence>
<feature type="domain" description="IrrE N-terminal-like" evidence="1">
    <location>
        <begin position="70"/>
        <end position="168"/>
    </location>
</feature>
<name>A0A1G7AI64_9RHOB</name>
<sequence length="175" mass="19736">MNITYRPPIPSRVSKPKVWEFAEKQRAAVGLKNGFELSELVSRNRGKIEYIGMFDRDQTDAIVVEPDGSFVIRLSSETGELRDNFTIAHELGHLLMHWPKVKKAHEGSGMRATRKVDESQEALVRCEWEANWFASAFLMPKEEFCEAYAKGVASETFGVTQSAVDVRAKTLGIDD</sequence>
<dbReference type="OrthoDB" id="9794834at2"/>
<accession>A0A1G7AI64</accession>
<dbReference type="RefSeq" id="WP_090109754.1">
    <property type="nucleotide sequence ID" value="NZ_FNAT01000001.1"/>
</dbReference>
<organism evidence="2 3">
    <name type="scientific">Limimaricola pyoseonensis</name>
    <dbReference type="NCBI Taxonomy" id="521013"/>
    <lineage>
        <taxon>Bacteria</taxon>
        <taxon>Pseudomonadati</taxon>
        <taxon>Pseudomonadota</taxon>
        <taxon>Alphaproteobacteria</taxon>
        <taxon>Rhodobacterales</taxon>
        <taxon>Paracoccaceae</taxon>
        <taxon>Limimaricola</taxon>
    </lineage>
</organism>
<evidence type="ECO:0000313" key="2">
    <source>
        <dbReference type="EMBL" id="SDE14489.1"/>
    </source>
</evidence>
<gene>
    <name evidence="2" type="ORF">SAMN04488567_0969</name>
</gene>
<dbReference type="AlphaFoldDB" id="A0A1G7AI64"/>
<dbReference type="Gene3D" id="1.10.10.2910">
    <property type="match status" value="1"/>
</dbReference>
<dbReference type="PANTHER" id="PTHR43236:SF1">
    <property type="entry name" value="BLL7220 PROTEIN"/>
    <property type="match status" value="1"/>
</dbReference>
<dbReference type="PANTHER" id="PTHR43236">
    <property type="entry name" value="ANTITOXIN HIGA1"/>
    <property type="match status" value="1"/>
</dbReference>
<evidence type="ECO:0000259" key="1">
    <source>
        <dbReference type="Pfam" id="PF06114"/>
    </source>
</evidence>
<dbReference type="InterPro" id="IPR052345">
    <property type="entry name" value="Rad_response_metalloprotease"/>
</dbReference>
<keyword evidence="3" id="KW-1185">Reference proteome</keyword>
<reference evidence="3" key="1">
    <citation type="submission" date="2016-10" db="EMBL/GenBank/DDBJ databases">
        <authorList>
            <person name="Varghese N."/>
            <person name="Submissions S."/>
        </authorList>
    </citation>
    <scope>NUCLEOTIDE SEQUENCE [LARGE SCALE GENOMIC DNA]</scope>
    <source>
        <strain evidence="3">DSM 21424</strain>
    </source>
</reference>
<proteinExistence type="predicted"/>
<dbReference type="EMBL" id="FNAT01000001">
    <property type="protein sequence ID" value="SDE14489.1"/>
    <property type="molecule type" value="Genomic_DNA"/>
</dbReference>
<dbReference type="Pfam" id="PF06114">
    <property type="entry name" value="Peptidase_M78"/>
    <property type="match status" value="1"/>
</dbReference>
<dbReference type="InterPro" id="IPR010359">
    <property type="entry name" value="IrrE_HExxH"/>
</dbReference>
<dbReference type="Proteomes" id="UP000198922">
    <property type="component" value="Unassembled WGS sequence"/>
</dbReference>